<dbReference type="Pfam" id="PF03553">
    <property type="entry name" value="Na_H_antiporter"/>
    <property type="match status" value="1"/>
</dbReference>
<comment type="subcellular location">
    <subcellularLocation>
        <location evidence="1">Cell membrane</location>
        <topology evidence="1">Multi-pass membrane protein</topology>
    </subcellularLocation>
</comment>
<dbReference type="Proteomes" id="UP001431131">
    <property type="component" value="Unassembled WGS sequence"/>
</dbReference>
<feature type="transmembrane region" description="Helical" evidence="9">
    <location>
        <begin position="132"/>
        <end position="160"/>
    </location>
</feature>
<comment type="caution">
    <text evidence="11">The sequence shown here is derived from an EMBL/GenBank/DDBJ whole genome shotgun (WGS) entry which is preliminary data.</text>
</comment>
<dbReference type="GO" id="GO:0015297">
    <property type="term" value="F:antiporter activity"/>
    <property type="evidence" value="ECO:0007669"/>
    <property type="project" value="UniProtKB-KW"/>
</dbReference>
<dbReference type="NCBIfam" id="TIGR00931">
    <property type="entry name" value="antiport_nhaC"/>
    <property type="match status" value="1"/>
</dbReference>
<name>A0AAW5E3N3_9BACI</name>
<feature type="transmembrane region" description="Helical" evidence="9">
    <location>
        <begin position="256"/>
        <end position="275"/>
    </location>
</feature>
<keyword evidence="3" id="KW-0050">Antiport</keyword>
<dbReference type="InterPro" id="IPR018461">
    <property type="entry name" value="Na/H_Antiport_NhaC-like_C"/>
</dbReference>
<keyword evidence="2" id="KW-0813">Transport</keyword>
<dbReference type="InterPro" id="IPR004770">
    <property type="entry name" value="Na/H_antiport_NhaC"/>
</dbReference>
<feature type="transmembrane region" description="Helical" evidence="9">
    <location>
        <begin position="402"/>
        <end position="424"/>
    </location>
</feature>
<dbReference type="InterPro" id="IPR052180">
    <property type="entry name" value="NhaC_Na-H+_Antiporter"/>
</dbReference>
<accession>A0AAW5E3N3</accession>
<dbReference type="RefSeq" id="WP_240257460.1">
    <property type="nucleotide sequence ID" value="NZ_JAKTTI010000044.1"/>
</dbReference>
<evidence type="ECO:0000256" key="8">
    <source>
        <dbReference type="ARBA" id="ARBA00038435"/>
    </source>
</evidence>
<evidence type="ECO:0000313" key="11">
    <source>
        <dbReference type="EMBL" id="MCH1627542.1"/>
    </source>
</evidence>
<evidence type="ECO:0000256" key="9">
    <source>
        <dbReference type="SAM" id="Phobius"/>
    </source>
</evidence>
<feature type="transmembrane region" description="Helical" evidence="9">
    <location>
        <begin position="106"/>
        <end position="126"/>
    </location>
</feature>
<feature type="transmembrane region" description="Helical" evidence="9">
    <location>
        <begin position="430"/>
        <end position="452"/>
    </location>
</feature>
<feature type="transmembrane region" description="Helical" evidence="9">
    <location>
        <begin position="189"/>
        <end position="211"/>
    </location>
</feature>
<evidence type="ECO:0000256" key="4">
    <source>
        <dbReference type="ARBA" id="ARBA00022475"/>
    </source>
</evidence>
<evidence type="ECO:0000256" key="3">
    <source>
        <dbReference type="ARBA" id="ARBA00022449"/>
    </source>
</evidence>
<organism evidence="11 12">
    <name type="scientific">Fredinandcohnia quinoae</name>
    <dbReference type="NCBI Taxonomy" id="2918902"/>
    <lineage>
        <taxon>Bacteria</taxon>
        <taxon>Bacillati</taxon>
        <taxon>Bacillota</taxon>
        <taxon>Bacilli</taxon>
        <taxon>Bacillales</taxon>
        <taxon>Bacillaceae</taxon>
        <taxon>Fredinandcohnia</taxon>
    </lineage>
</organism>
<evidence type="ECO:0000256" key="6">
    <source>
        <dbReference type="ARBA" id="ARBA00022989"/>
    </source>
</evidence>
<keyword evidence="5 9" id="KW-0812">Transmembrane</keyword>
<keyword evidence="12" id="KW-1185">Reference proteome</keyword>
<dbReference type="PANTHER" id="PTHR33451:SF6">
    <property type="entry name" value="NA(+)_H(+) ANTIPORTER NHAC"/>
    <property type="match status" value="1"/>
</dbReference>
<feature type="transmembrane region" description="Helical" evidence="9">
    <location>
        <begin position="6"/>
        <end position="27"/>
    </location>
</feature>
<evidence type="ECO:0000259" key="10">
    <source>
        <dbReference type="Pfam" id="PF03553"/>
    </source>
</evidence>
<keyword evidence="6 9" id="KW-1133">Transmembrane helix</keyword>
<keyword evidence="7 9" id="KW-0472">Membrane</keyword>
<gene>
    <name evidence="11" type="primary">nhaC</name>
    <name evidence="11" type="ORF">MJG50_19585</name>
</gene>
<dbReference type="PANTHER" id="PTHR33451">
    <property type="entry name" value="MALATE-2H(+)/NA(+)-LACTATE ANTIPORTER"/>
    <property type="match status" value="1"/>
</dbReference>
<evidence type="ECO:0000256" key="2">
    <source>
        <dbReference type="ARBA" id="ARBA00022448"/>
    </source>
</evidence>
<comment type="similarity">
    <text evidence="8">Belongs to the NhaC Na(+)/H(+) (TC 2.A.35) antiporter family.</text>
</comment>
<sequence length="455" mass="49665">MQQRLTRIEALCLTILLLLIIGMSIIYFQTPPHGPIFICLTILILFSYIKKFPWKETEKGIIEGIRYGIIPIIIFILIGILISVWVASGTIPTLIAYGFKIISKDYFLITVFVLTAIVGTSIGSAFTTAATLGVAFIGIGGVFGFPLPLIAGAVISGAFFGDKMSPLSDTTNLASAVAKVDLFEHIRHMMWTTIPAFFITLIIYWILGARFEIEELSNMNGFLMDLQNNTFIHWVTLLPIVILFVLAFIRFSAIPTLLLGILSGIILIILFQPGISVSELFSIIQDGYKIDTGNEQLNSLLNRGGIQSMMWSVSLILLSLSMGGLLTKLGVIAKLLEMMESLLVTTGRLIATTTVSALSINVLLGEQYLSIILSGNVFSKKYDQLGVNRKNLSRSLEDGGTLINPLIPWGVSGVFLTSVLGVATLDYLPYAFFCLICPVISIVFGFAGIGLAKEK</sequence>
<feature type="domain" description="Na+/H+ antiporter NhaC-like C-terminal" evidence="10">
    <location>
        <begin position="157"/>
        <end position="449"/>
    </location>
</feature>
<evidence type="ECO:0000256" key="1">
    <source>
        <dbReference type="ARBA" id="ARBA00004651"/>
    </source>
</evidence>
<evidence type="ECO:0000256" key="7">
    <source>
        <dbReference type="ARBA" id="ARBA00023136"/>
    </source>
</evidence>
<feature type="transmembrane region" description="Helical" evidence="9">
    <location>
        <begin position="231"/>
        <end position="249"/>
    </location>
</feature>
<feature type="transmembrane region" description="Helical" evidence="9">
    <location>
        <begin position="309"/>
        <end position="331"/>
    </location>
</feature>
<proteinExistence type="inferred from homology"/>
<feature type="transmembrane region" description="Helical" evidence="9">
    <location>
        <begin position="34"/>
        <end position="49"/>
    </location>
</feature>
<feature type="transmembrane region" description="Helical" evidence="9">
    <location>
        <begin position="69"/>
        <end position="99"/>
    </location>
</feature>
<dbReference type="AlphaFoldDB" id="A0AAW5E3N3"/>
<evidence type="ECO:0000256" key="5">
    <source>
        <dbReference type="ARBA" id="ARBA00022692"/>
    </source>
</evidence>
<protein>
    <submittedName>
        <fullName evidence="11">Na+/H+ antiporter NhaC</fullName>
    </submittedName>
</protein>
<dbReference type="GO" id="GO:0005886">
    <property type="term" value="C:plasma membrane"/>
    <property type="evidence" value="ECO:0007669"/>
    <property type="project" value="UniProtKB-SubCell"/>
</dbReference>
<dbReference type="EMBL" id="JAKTTI010000044">
    <property type="protein sequence ID" value="MCH1627542.1"/>
    <property type="molecule type" value="Genomic_DNA"/>
</dbReference>
<keyword evidence="4" id="KW-1003">Cell membrane</keyword>
<evidence type="ECO:0000313" key="12">
    <source>
        <dbReference type="Proteomes" id="UP001431131"/>
    </source>
</evidence>
<reference evidence="11" key="1">
    <citation type="submission" date="2022-02" db="EMBL/GenBank/DDBJ databases">
        <title>Fredinandcohnia quinoae sp. nov. isolated from Chenopodium quinoa seeds.</title>
        <authorList>
            <person name="Saati-Santamaria Z."/>
            <person name="Flores-Felix J.D."/>
            <person name="Igual J.M."/>
            <person name="Velazquez E."/>
            <person name="Garcia-Fraile P."/>
            <person name="Martinez-Molina E."/>
        </authorList>
    </citation>
    <scope>NUCLEOTIDE SEQUENCE</scope>
    <source>
        <strain evidence="11">SECRCQ15</strain>
    </source>
</reference>